<reference evidence="8" key="1">
    <citation type="submission" date="2018-02" db="EMBL/GenBank/DDBJ databases">
        <authorList>
            <person name="Cohen D.B."/>
            <person name="Kent A.D."/>
        </authorList>
    </citation>
    <scope>NUCLEOTIDE SEQUENCE</scope>
</reference>
<evidence type="ECO:0000256" key="5">
    <source>
        <dbReference type="ARBA" id="ARBA00023268"/>
    </source>
</evidence>
<dbReference type="PANTHER" id="PTHR37984">
    <property type="entry name" value="PROTEIN CBG26694"/>
    <property type="match status" value="1"/>
</dbReference>
<dbReference type="Gene3D" id="3.30.70.270">
    <property type="match status" value="2"/>
</dbReference>
<keyword evidence="5" id="KW-0511">Multifunctional enzyme</keyword>
<dbReference type="Gene3D" id="2.40.70.10">
    <property type="entry name" value="Acid Proteases"/>
    <property type="match status" value="1"/>
</dbReference>
<evidence type="ECO:0000259" key="6">
    <source>
        <dbReference type="PROSITE" id="PS50013"/>
    </source>
</evidence>
<dbReference type="InterPro" id="IPR001584">
    <property type="entry name" value="Integrase_cat-core"/>
</dbReference>
<dbReference type="GO" id="GO:0016779">
    <property type="term" value="F:nucleotidyltransferase activity"/>
    <property type="evidence" value="ECO:0007669"/>
    <property type="project" value="UniProtKB-KW"/>
</dbReference>
<dbReference type="PROSITE" id="PS50013">
    <property type="entry name" value="CHROMO_2"/>
    <property type="match status" value="1"/>
</dbReference>
<feature type="domain" description="Integrase catalytic" evidence="7">
    <location>
        <begin position="439"/>
        <end position="602"/>
    </location>
</feature>
<dbReference type="Gene3D" id="3.10.10.10">
    <property type="entry name" value="HIV Type 1 Reverse Transcriptase, subunit A, domain 1"/>
    <property type="match status" value="1"/>
</dbReference>
<dbReference type="InterPro" id="IPR021109">
    <property type="entry name" value="Peptidase_aspartic_dom_sf"/>
</dbReference>
<dbReference type="CDD" id="cd01647">
    <property type="entry name" value="RT_LTR"/>
    <property type="match status" value="1"/>
</dbReference>
<dbReference type="GO" id="GO:0003676">
    <property type="term" value="F:nucleic acid binding"/>
    <property type="evidence" value="ECO:0007669"/>
    <property type="project" value="InterPro"/>
</dbReference>
<dbReference type="Gene3D" id="3.30.420.10">
    <property type="entry name" value="Ribonuclease H-like superfamily/Ribonuclease H"/>
    <property type="match status" value="1"/>
</dbReference>
<keyword evidence="4" id="KW-0255">Endonuclease</keyword>
<keyword evidence="3" id="KW-0540">Nuclease</keyword>
<protein>
    <recommendedName>
        <fullName evidence="9">Integrase catalytic domain-containing protein</fullName>
    </recommendedName>
</protein>
<proteinExistence type="predicted"/>
<dbReference type="SUPFAM" id="SSF54160">
    <property type="entry name" value="Chromo domain-like"/>
    <property type="match status" value="1"/>
</dbReference>
<sequence>MKVIVIINGQKAVVLINTGNTHNFMDKSLATSLKLQVDSESCFGVKVANGFLDLGGCGIVLGTQWLSTLGVISWDFKKLLMGGLNKEIVKDKFPIPMVDELLDELQGARVFFKLELRIGYHQISMKEEDIENKAFKTHEGHYEYLVMPFGFTNAPSTFQALMNEKHASHLKMVLQTLADHQLYAKMSKCVFVASEVEYLGHIIYGEGVQTDPKKIESDKAEKAFEELKAAVSQPPVLALPVFTQPFVVECDASGFGIGEMLMQGGRPLAFFSQASKGKNLFLALVLAIKKWRPYLFATTFIIKTGQQSLKHILEQRGKENKKADGLTREEDIDLKIEVERETPLLQAHGQGNLCAISFLSPTWLEELKASYEEDASMKEFVGRFQDREDSEGHYTFRSGLLLYKGRFFLSSESSMKPKAWHWIKHEINKPVGLLQPLSIPPRPRDSISMDFVEGLPTSNKHNVILVVVDRLTKYVHFIPLAHPFTTSRVADLFLHHVFKQHGLPLSIVSDRDTTSTSLFWEELFRKQEVDLAMSSSYHPPTDGQKEVVNKSLEFYVRAFAADKPSLWVEWLPLAEVVVVEDLLQHRQQILGLLQENLMVAQDRMKMQANKHRMDRQFVVGDWVFLRLQLFKQKTMHKKLGYFVLSFMHLTREKHGQAITPIPKLPPIDPMRHLSLEPDVILKTRTIKKRISAMTEVLVQWEGAAKEDATWELLYKLQQDYTHLMRKVL</sequence>
<dbReference type="EMBL" id="OIVN01003913">
    <property type="protein sequence ID" value="SPD14348.1"/>
    <property type="molecule type" value="Genomic_DNA"/>
</dbReference>
<evidence type="ECO:0000256" key="2">
    <source>
        <dbReference type="ARBA" id="ARBA00022695"/>
    </source>
</evidence>
<dbReference type="Pfam" id="PF17919">
    <property type="entry name" value="RT_RNaseH_2"/>
    <property type="match status" value="1"/>
</dbReference>
<feature type="domain" description="Chromo" evidence="6">
    <location>
        <begin position="675"/>
        <end position="728"/>
    </location>
</feature>
<dbReference type="InterPro" id="IPR050951">
    <property type="entry name" value="Retrovirus_Pol_polyprotein"/>
</dbReference>
<dbReference type="PANTHER" id="PTHR37984:SF5">
    <property type="entry name" value="PROTEIN NYNRIN-LIKE"/>
    <property type="match status" value="1"/>
</dbReference>
<dbReference type="Pfam" id="PF00078">
    <property type="entry name" value="RVT_1"/>
    <property type="match status" value="1"/>
</dbReference>
<name>A0A2N9HQS6_FAGSY</name>
<evidence type="ECO:0000256" key="1">
    <source>
        <dbReference type="ARBA" id="ARBA00022679"/>
    </source>
</evidence>
<evidence type="ECO:0000259" key="7">
    <source>
        <dbReference type="PROSITE" id="PS50994"/>
    </source>
</evidence>
<dbReference type="InterPro" id="IPR041577">
    <property type="entry name" value="RT_RNaseH_2"/>
</dbReference>
<dbReference type="SUPFAM" id="SSF56672">
    <property type="entry name" value="DNA/RNA polymerases"/>
    <property type="match status" value="1"/>
</dbReference>
<dbReference type="InterPro" id="IPR043128">
    <property type="entry name" value="Rev_trsase/Diguanyl_cyclase"/>
</dbReference>
<dbReference type="SUPFAM" id="SSF53098">
    <property type="entry name" value="Ribonuclease H-like"/>
    <property type="match status" value="1"/>
</dbReference>
<organism evidence="8">
    <name type="scientific">Fagus sylvatica</name>
    <name type="common">Beechnut</name>
    <dbReference type="NCBI Taxonomy" id="28930"/>
    <lineage>
        <taxon>Eukaryota</taxon>
        <taxon>Viridiplantae</taxon>
        <taxon>Streptophyta</taxon>
        <taxon>Embryophyta</taxon>
        <taxon>Tracheophyta</taxon>
        <taxon>Spermatophyta</taxon>
        <taxon>Magnoliopsida</taxon>
        <taxon>eudicotyledons</taxon>
        <taxon>Gunneridae</taxon>
        <taxon>Pentapetalae</taxon>
        <taxon>rosids</taxon>
        <taxon>fabids</taxon>
        <taxon>Fagales</taxon>
        <taxon>Fagaceae</taxon>
        <taxon>Fagus</taxon>
    </lineage>
</organism>
<keyword evidence="1" id="KW-0808">Transferase</keyword>
<gene>
    <name evidence="8" type="ORF">FSB_LOCUS42230</name>
</gene>
<accession>A0A2N9HQS6</accession>
<dbReference type="InterPro" id="IPR016197">
    <property type="entry name" value="Chromo-like_dom_sf"/>
</dbReference>
<keyword evidence="4" id="KW-0378">Hydrolase</keyword>
<dbReference type="InterPro" id="IPR000953">
    <property type="entry name" value="Chromo/chromo_shadow_dom"/>
</dbReference>
<evidence type="ECO:0000256" key="3">
    <source>
        <dbReference type="ARBA" id="ARBA00022722"/>
    </source>
</evidence>
<dbReference type="AlphaFoldDB" id="A0A2N9HQS6"/>
<dbReference type="InterPro" id="IPR036397">
    <property type="entry name" value="RNaseH_sf"/>
</dbReference>
<dbReference type="PROSITE" id="PS50994">
    <property type="entry name" value="INTEGRASE"/>
    <property type="match status" value="1"/>
</dbReference>
<evidence type="ECO:0008006" key="9">
    <source>
        <dbReference type="Google" id="ProtNLM"/>
    </source>
</evidence>
<dbReference type="InterPro" id="IPR043502">
    <property type="entry name" value="DNA/RNA_pol_sf"/>
</dbReference>
<dbReference type="GO" id="GO:0015074">
    <property type="term" value="P:DNA integration"/>
    <property type="evidence" value="ECO:0007669"/>
    <property type="project" value="InterPro"/>
</dbReference>
<dbReference type="InterPro" id="IPR000477">
    <property type="entry name" value="RT_dom"/>
</dbReference>
<evidence type="ECO:0000256" key="4">
    <source>
        <dbReference type="ARBA" id="ARBA00022759"/>
    </source>
</evidence>
<dbReference type="GO" id="GO:0004519">
    <property type="term" value="F:endonuclease activity"/>
    <property type="evidence" value="ECO:0007669"/>
    <property type="project" value="UniProtKB-KW"/>
</dbReference>
<keyword evidence="2" id="KW-0548">Nucleotidyltransferase</keyword>
<dbReference type="CDD" id="cd00303">
    <property type="entry name" value="retropepsin_like"/>
    <property type="match status" value="1"/>
</dbReference>
<evidence type="ECO:0000313" key="8">
    <source>
        <dbReference type="EMBL" id="SPD14348.1"/>
    </source>
</evidence>
<dbReference type="InterPro" id="IPR012337">
    <property type="entry name" value="RNaseH-like_sf"/>
</dbReference>